<reference evidence="1" key="1">
    <citation type="journal article" date="2019" name="Mol. Phylogenet. Evol.">
        <title>Morphological evolution and classification of the red algal order Ceramiales inferred using plastid phylogenomics.</title>
        <authorList>
            <person name="Diaz-Tapia P."/>
            <person name="Pasella M.M."/>
            <person name="Verbruggen H."/>
            <person name="Maggs C.A."/>
        </authorList>
    </citation>
    <scope>NUCLEOTIDE SEQUENCE</scope>
    <source>
        <strain evidence="1">PD2929_3</strain>
    </source>
</reference>
<dbReference type="InterPro" id="IPR019656">
    <property type="entry name" value="Uncharacterised_Ycf34"/>
</dbReference>
<gene>
    <name evidence="1" type="primary">ycf34</name>
</gene>
<dbReference type="AlphaFoldDB" id="A0A4D6WLG4"/>
<protein>
    <recommendedName>
        <fullName evidence="2">Ycf34</fullName>
    </recommendedName>
</protein>
<accession>A0A4D6WLG4</accession>
<proteinExistence type="predicted"/>
<name>A0A4D6WLG4_9FLOR</name>
<keyword evidence="1" id="KW-0934">Plastid</keyword>
<evidence type="ECO:0008006" key="2">
    <source>
        <dbReference type="Google" id="ProtNLM"/>
    </source>
</evidence>
<reference evidence="1" key="2">
    <citation type="submission" date="2019-04" db="EMBL/GenBank/DDBJ databases">
        <authorList>
            <person name="Pasella M."/>
        </authorList>
    </citation>
    <scope>NUCLEOTIDE SEQUENCE</scope>
    <source>
        <strain evidence="1">PD2929_3</strain>
    </source>
</reference>
<dbReference type="EMBL" id="MK814613">
    <property type="protein sequence ID" value="QCI04609.1"/>
    <property type="molecule type" value="Genomic_DNA"/>
</dbReference>
<evidence type="ECO:0000313" key="1">
    <source>
        <dbReference type="EMBL" id="QCI04609.1"/>
    </source>
</evidence>
<sequence>MCICVNCRHINQCKIYTFIEKQHYSNNTEYKKSKFAPTNTLIQVNINQKLNNTTIDWDLIECLSFVEKPGYWVN</sequence>
<dbReference type="Pfam" id="PF10718">
    <property type="entry name" value="Ycf34"/>
    <property type="match status" value="1"/>
</dbReference>
<geneLocation type="plastid" evidence="1"/>
<organism evidence="1">
    <name type="scientific">Apoglossum ruscifolium</name>
    <dbReference type="NCBI Taxonomy" id="167976"/>
    <lineage>
        <taxon>Eukaryota</taxon>
        <taxon>Rhodophyta</taxon>
        <taxon>Florideophyceae</taxon>
        <taxon>Rhodymeniophycidae</taxon>
        <taxon>Ceramiales</taxon>
        <taxon>Delesseriaceae</taxon>
        <taxon>Apoglossum</taxon>
    </lineage>
</organism>